<feature type="chain" id="PRO_5045789598" evidence="1">
    <location>
        <begin position="19"/>
        <end position="237"/>
    </location>
</feature>
<comment type="caution">
    <text evidence="2">The sequence shown here is derived from an EMBL/GenBank/DDBJ whole genome shotgun (WGS) entry which is preliminary data.</text>
</comment>
<name>A0ABP1RE39_9HEXA</name>
<protein>
    <submittedName>
        <fullName evidence="2">Uncharacterized protein</fullName>
    </submittedName>
</protein>
<sequence length="237" mass="26399">MNITKTIVIILFPLLAYCDKGILGSLLVEEVSDGPCLSMSELLPHLYHEVNTVPVIAPGDYYVPMASQALYRQYAEGLLGRPATNEFELEAMQLTMLCGPLFSTIDNRGYPYQKNPPHFSQVCLFGGVPNIPNLGITLGNLNIDYVQAVCIGLPAVRPDGDMAWRASPSFFATMDSIIWANEDSSVLLAYRCPYDGLKDFKVVSKNKTLSSDVIEIIREKVLLLGFREEYIAFQKYD</sequence>
<dbReference type="EMBL" id="CAXLJM020000068">
    <property type="protein sequence ID" value="CAL8123429.1"/>
    <property type="molecule type" value="Genomic_DNA"/>
</dbReference>
<evidence type="ECO:0000313" key="3">
    <source>
        <dbReference type="Proteomes" id="UP001642540"/>
    </source>
</evidence>
<keyword evidence="1" id="KW-0732">Signal</keyword>
<organism evidence="2 3">
    <name type="scientific">Orchesella dallaii</name>
    <dbReference type="NCBI Taxonomy" id="48710"/>
    <lineage>
        <taxon>Eukaryota</taxon>
        <taxon>Metazoa</taxon>
        <taxon>Ecdysozoa</taxon>
        <taxon>Arthropoda</taxon>
        <taxon>Hexapoda</taxon>
        <taxon>Collembola</taxon>
        <taxon>Entomobryomorpha</taxon>
        <taxon>Entomobryoidea</taxon>
        <taxon>Orchesellidae</taxon>
        <taxon>Orchesellinae</taxon>
        <taxon>Orchesella</taxon>
    </lineage>
</organism>
<feature type="signal peptide" evidence="1">
    <location>
        <begin position="1"/>
        <end position="18"/>
    </location>
</feature>
<reference evidence="2 3" key="1">
    <citation type="submission" date="2024-08" db="EMBL/GenBank/DDBJ databases">
        <authorList>
            <person name="Cucini C."/>
            <person name="Frati F."/>
        </authorList>
    </citation>
    <scope>NUCLEOTIDE SEQUENCE [LARGE SCALE GENOMIC DNA]</scope>
</reference>
<dbReference type="Proteomes" id="UP001642540">
    <property type="component" value="Unassembled WGS sequence"/>
</dbReference>
<proteinExistence type="predicted"/>
<accession>A0ABP1RE39</accession>
<gene>
    <name evidence="2" type="ORF">ODALV1_LOCUS20198</name>
</gene>
<evidence type="ECO:0000256" key="1">
    <source>
        <dbReference type="SAM" id="SignalP"/>
    </source>
</evidence>
<evidence type="ECO:0000313" key="2">
    <source>
        <dbReference type="EMBL" id="CAL8123429.1"/>
    </source>
</evidence>
<keyword evidence="3" id="KW-1185">Reference proteome</keyword>